<dbReference type="AlphaFoldDB" id="A0A927MJ32"/>
<evidence type="ECO:0000256" key="1">
    <source>
        <dbReference type="SAM" id="Phobius"/>
    </source>
</evidence>
<dbReference type="RefSeq" id="WP_192599310.1">
    <property type="nucleotide sequence ID" value="NZ_JADBEL010000015.1"/>
</dbReference>
<gene>
    <name evidence="2" type="ORF">H4683_002725</name>
</gene>
<keyword evidence="1" id="KW-0472">Membrane</keyword>
<keyword evidence="1" id="KW-1133">Transmembrane helix</keyword>
<proteinExistence type="predicted"/>
<dbReference type="EMBL" id="JADBEL010000015">
    <property type="protein sequence ID" value="MBE1555605.1"/>
    <property type="molecule type" value="Genomic_DNA"/>
</dbReference>
<comment type="caution">
    <text evidence="2">The sequence shown here is derived from an EMBL/GenBank/DDBJ whole genome shotgun (WGS) entry which is preliminary data.</text>
</comment>
<reference evidence="2" key="1">
    <citation type="submission" date="2020-10" db="EMBL/GenBank/DDBJ databases">
        <title>Genomic Encyclopedia of Type Strains, Phase IV (KMG-IV): sequencing the most valuable type-strain genomes for metagenomic binning, comparative biology and taxonomic classification.</title>
        <authorList>
            <person name="Goeker M."/>
        </authorList>
    </citation>
    <scope>NUCLEOTIDE SEQUENCE</scope>
    <source>
        <strain evidence="2">DSM 13886</strain>
    </source>
</reference>
<name>A0A927MJ32_9BACL</name>
<sequence length="130" mass="14527">MFAEFGTPATFGRQIGFYVLTSEIHKYVSNWPIDFGKTTSLASVLLAICKLFWYMQTIISRKFQDSTIGGKGGRQSNVVLTGWKKVDLWGYIIVLLAISMGVPYFSIIVGSLQKLRGNGLQWGEFHDGPL</sequence>
<protein>
    <submittedName>
        <fullName evidence="2">ABC-type Fe3+ transport system permease subunit</fullName>
    </submittedName>
</protein>
<feature type="transmembrane region" description="Helical" evidence="1">
    <location>
        <begin position="88"/>
        <end position="112"/>
    </location>
</feature>
<evidence type="ECO:0000313" key="2">
    <source>
        <dbReference type="EMBL" id="MBE1555605.1"/>
    </source>
</evidence>
<accession>A0A927MJ32</accession>
<keyword evidence="1" id="KW-0812">Transmembrane</keyword>
<keyword evidence="3" id="KW-1185">Reference proteome</keyword>
<organism evidence="2 3">
    <name type="scientific">Sporosarcina limicola</name>
    <dbReference type="NCBI Taxonomy" id="34101"/>
    <lineage>
        <taxon>Bacteria</taxon>
        <taxon>Bacillati</taxon>
        <taxon>Bacillota</taxon>
        <taxon>Bacilli</taxon>
        <taxon>Bacillales</taxon>
        <taxon>Caryophanaceae</taxon>
        <taxon>Sporosarcina</taxon>
    </lineage>
</organism>
<evidence type="ECO:0000313" key="3">
    <source>
        <dbReference type="Proteomes" id="UP000658225"/>
    </source>
</evidence>
<dbReference type="Proteomes" id="UP000658225">
    <property type="component" value="Unassembled WGS sequence"/>
</dbReference>